<comment type="catalytic activity">
    <reaction evidence="8 9">
        <text>oxaloacetate + H(+) = pyruvate + CO2</text>
        <dbReference type="Rhea" id="RHEA:15641"/>
        <dbReference type="ChEBI" id="CHEBI:15361"/>
        <dbReference type="ChEBI" id="CHEBI:15378"/>
        <dbReference type="ChEBI" id="CHEBI:16452"/>
        <dbReference type="ChEBI" id="CHEBI:16526"/>
        <dbReference type="EC" id="4.1.1.112"/>
    </reaction>
</comment>
<gene>
    <name evidence="10" type="ORF">J2S39_000323</name>
</gene>
<comment type="similarity">
    <text evidence="3 9">Belongs to the class II aldolase/RraA-like family.</text>
</comment>
<evidence type="ECO:0000256" key="9">
    <source>
        <dbReference type="RuleBase" id="RU004338"/>
    </source>
</evidence>
<evidence type="ECO:0000313" key="11">
    <source>
        <dbReference type="Proteomes" id="UP001180840"/>
    </source>
</evidence>
<comment type="function">
    <text evidence="7 9">Catalyzes the aldol cleavage of 4-hydroxy-4-methyl-2-oxoglutarate (HMG) into 2 molecules of pyruvate. Also contains a secondary oxaloacetate (OAA) decarboxylase activity due to the common pyruvate enolate transition state formed following C-C bond cleavage in the retro-aldol and decarboxylation reactions.</text>
</comment>
<keyword evidence="6 9" id="KW-0456">Lyase</keyword>
<reference evidence="10" key="1">
    <citation type="submission" date="2023-07" db="EMBL/GenBank/DDBJ databases">
        <title>Sequencing the genomes of 1000 actinobacteria strains.</title>
        <authorList>
            <person name="Klenk H.-P."/>
        </authorList>
    </citation>
    <scope>NUCLEOTIDE SEQUENCE</scope>
    <source>
        <strain evidence="10">DSM 107476</strain>
    </source>
</reference>
<keyword evidence="11" id="KW-1185">Reference proteome</keyword>
<evidence type="ECO:0000256" key="5">
    <source>
        <dbReference type="ARBA" id="ARBA00022723"/>
    </source>
</evidence>
<accession>A0ABU1ZWP3</accession>
<evidence type="ECO:0000256" key="6">
    <source>
        <dbReference type="ARBA" id="ARBA00023239"/>
    </source>
</evidence>
<dbReference type="InterPro" id="IPR036704">
    <property type="entry name" value="RraA/RraA-like_sf"/>
</dbReference>
<dbReference type="NCBIfam" id="TIGR01935">
    <property type="entry name" value="NOT-MenG"/>
    <property type="match status" value="1"/>
</dbReference>
<proteinExistence type="inferred from homology"/>
<dbReference type="PANTHER" id="PTHR33254">
    <property type="entry name" value="4-HYDROXY-4-METHYL-2-OXOGLUTARATE ALDOLASE 3-RELATED"/>
    <property type="match status" value="1"/>
</dbReference>
<organism evidence="10 11">
    <name type="scientific">Corynebacterium guangdongense</name>
    <dbReference type="NCBI Taxonomy" id="1783348"/>
    <lineage>
        <taxon>Bacteria</taxon>
        <taxon>Bacillati</taxon>
        <taxon>Actinomycetota</taxon>
        <taxon>Actinomycetes</taxon>
        <taxon>Mycobacteriales</taxon>
        <taxon>Corynebacteriaceae</taxon>
        <taxon>Corynebacterium</taxon>
    </lineage>
</organism>
<evidence type="ECO:0000256" key="7">
    <source>
        <dbReference type="ARBA" id="ARBA00025046"/>
    </source>
</evidence>
<evidence type="ECO:0000256" key="2">
    <source>
        <dbReference type="ARBA" id="ARBA00001968"/>
    </source>
</evidence>
<evidence type="ECO:0000256" key="8">
    <source>
        <dbReference type="ARBA" id="ARBA00047973"/>
    </source>
</evidence>
<comment type="subunit">
    <text evidence="4 9">Homotrimer.</text>
</comment>
<dbReference type="SUPFAM" id="SSF89562">
    <property type="entry name" value="RraA-like"/>
    <property type="match status" value="1"/>
</dbReference>
<dbReference type="EC" id="4.1.1.112" evidence="9"/>
<dbReference type="RefSeq" id="WP_290197649.1">
    <property type="nucleotide sequence ID" value="NZ_CP047654.1"/>
</dbReference>
<keyword evidence="5 9" id="KW-0479">Metal-binding</keyword>
<dbReference type="InterPro" id="IPR005493">
    <property type="entry name" value="RraA/RraA-like"/>
</dbReference>
<dbReference type="Pfam" id="PF03737">
    <property type="entry name" value="RraA-like"/>
    <property type="match status" value="1"/>
</dbReference>
<evidence type="ECO:0000313" key="10">
    <source>
        <dbReference type="EMBL" id="MDR7328647.1"/>
    </source>
</evidence>
<dbReference type="EC" id="4.1.3.17" evidence="9"/>
<dbReference type="EMBL" id="JAVDXZ010000001">
    <property type="protein sequence ID" value="MDR7328647.1"/>
    <property type="molecule type" value="Genomic_DNA"/>
</dbReference>
<evidence type="ECO:0000256" key="4">
    <source>
        <dbReference type="ARBA" id="ARBA00011233"/>
    </source>
</evidence>
<dbReference type="Proteomes" id="UP001180840">
    <property type="component" value="Unassembled WGS sequence"/>
</dbReference>
<dbReference type="Gene3D" id="3.50.30.40">
    <property type="entry name" value="Ribonuclease E inhibitor RraA/RraA-like"/>
    <property type="match status" value="1"/>
</dbReference>
<sequence>MCTFIPTADIADIYGNDVVSCDTQMRDFGGKTDFAGRIVTIRCFQDNQLVKETLNSPGEGKVLVVDAGGNTQTAMVGDKIAQAAVDNGWRGIVVNGAIRDSAGIAQLPIAVKAIGTNPRKSAKDGLGVMEVPLTFGGVTFIPGHTLYADSDGIILMPEPLMN</sequence>
<comment type="caution">
    <text evidence="10">The sequence shown here is derived from an EMBL/GenBank/DDBJ whole genome shotgun (WGS) entry which is preliminary data.</text>
</comment>
<comment type="catalytic activity">
    <reaction evidence="1 9">
        <text>4-hydroxy-4-methyl-2-oxoglutarate = 2 pyruvate</text>
        <dbReference type="Rhea" id="RHEA:22748"/>
        <dbReference type="ChEBI" id="CHEBI:15361"/>
        <dbReference type="ChEBI" id="CHEBI:58276"/>
        <dbReference type="EC" id="4.1.3.17"/>
    </reaction>
</comment>
<name>A0ABU1ZWP3_9CORY</name>
<dbReference type="NCBIfam" id="NF006875">
    <property type="entry name" value="PRK09372.1"/>
    <property type="match status" value="1"/>
</dbReference>
<dbReference type="CDD" id="cd16841">
    <property type="entry name" value="RraA_family"/>
    <property type="match status" value="1"/>
</dbReference>
<evidence type="ECO:0000256" key="3">
    <source>
        <dbReference type="ARBA" id="ARBA00008621"/>
    </source>
</evidence>
<comment type="cofactor">
    <cofactor evidence="2 9">
        <name>a divalent metal cation</name>
        <dbReference type="ChEBI" id="CHEBI:60240"/>
    </cofactor>
</comment>
<dbReference type="InterPro" id="IPR010203">
    <property type="entry name" value="RraA"/>
</dbReference>
<protein>
    <recommendedName>
        <fullName evidence="9">4-hydroxy-4-methyl-2-oxoglutarate aldolase</fullName>
        <shortName evidence="9">HMG aldolase</shortName>
        <ecNumber evidence="9">4.1.1.112</ecNumber>
        <ecNumber evidence="9">4.1.3.17</ecNumber>
    </recommendedName>
    <alternativeName>
        <fullName evidence="9">Oxaloacetate decarboxylase</fullName>
    </alternativeName>
</protein>
<evidence type="ECO:0000256" key="1">
    <source>
        <dbReference type="ARBA" id="ARBA00001342"/>
    </source>
</evidence>
<dbReference type="PANTHER" id="PTHR33254:SF4">
    <property type="entry name" value="4-HYDROXY-4-METHYL-2-OXOGLUTARATE ALDOLASE 3-RELATED"/>
    <property type="match status" value="1"/>
</dbReference>